<accession>A0A2H1VTF5</accession>
<evidence type="ECO:0000313" key="2">
    <source>
        <dbReference type="EMBL" id="SOQ43524.1"/>
    </source>
</evidence>
<dbReference type="GeneID" id="118268113"/>
<dbReference type="AlphaFoldDB" id="A0A2H1VTF5"/>
<proteinExistence type="predicted"/>
<dbReference type="InterPro" id="IPR029034">
    <property type="entry name" value="Cystine-knot_cytokine"/>
</dbReference>
<reference evidence="2" key="1">
    <citation type="submission" date="2016-07" db="EMBL/GenBank/DDBJ databases">
        <authorList>
            <person name="Bretaudeau A."/>
        </authorList>
    </citation>
    <scope>NUCLEOTIDE SEQUENCE</scope>
    <source>
        <strain evidence="2">Rice</strain>
        <tissue evidence="2">Whole body</tissue>
    </source>
</reference>
<name>A0A2H1VTF5_SPOFR</name>
<organism evidence="2">
    <name type="scientific">Spodoptera frugiperda</name>
    <name type="common">Fall armyworm</name>
    <dbReference type="NCBI Taxonomy" id="7108"/>
    <lineage>
        <taxon>Eukaryota</taxon>
        <taxon>Metazoa</taxon>
        <taxon>Ecdysozoa</taxon>
        <taxon>Arthropoda</taxon>
        <taxon>Hexapoda</taxon>
        <taxon>Insecta</taxon>
        <taxon>Pterygota</taxon>
        <taxon>Neoptera</taxon>
        <taxon>Endopterygota</taxon>
        <taxon>Lepidoptera</taxon>
        <taxon>Glossata</taxon>
        <taxon>Ditrysia</taxon>
        <taxon>Noctuoidea</taxon>
        <taxon>Noctuidae</taxon>
        <taxon>Amphipyrinae</taxon>
        <taxon>Spodoptera</taxon>
    </lineage>
</organism>
<protein>
    <submittedName>
        <fullName evidence="2">SFRICE_010944</fullName>
    </submittedName>
    <submittedName>
        <fullName evidence="4">Uncharacterized protein LOC118268113</fullName>
    </submittedName>
</protein>
<reference evidence="4" key="2">
    <citation type="submission" date="2025-04" db="UniProtKB">
        <authorList>
            <consortium name="RefSeq"/>
        </authorList>
    </citation>
    <scope>IDENTIFICATION</scope>
    <source>
        <tissue evidence="4">Whole larval tissue</tissue>
    </source>
</reference>
<gene>
    <name evidence="4" type="primary">LOC118268113</name>
    <name evidence="2" type="ORF">SFRICE_010944</name>
</gene>
<dbReference type="EMBL" id="ODYU01004044">
    <property type="protein sequence ID" value="SOQ43524.1"/>
    <property type="molecule type" value="Genomic_DNA"/>
</dbReference>
<evidence type="ECO:0000313" key="4">
    <source>
        <dbReference type="RefSeq" id="XP_035438287.1"/>
    </source>
</evidence>
<dbReference type="Gene3D" id="2.10.90.10">
    <property type="entry name" value="Cystine-knot cytokines"/>
    <property type="match status" value="1"/>
</dbReference>
<evidence type="ECO:0000313" key="3">
    <source>
        <dbReference type="Proteomes" id="UP000829999"/>
    </source>
</evidence>
<keyword evidence="3" id="KW-1185">Reference proteome</keyword>
<feature type="signal peptide" evidence="1">
    <location>
        <begin position="1"/>
        <end position="19"/>
    </location>
</feature>
<dbReference type="Proteomes" id="UP000829999">
    <property type="component" value="Chromosome 29"/>
</dbReference>
<feature type="chain" id="PRO_5044573789" evidence="1">
    <location>
        <begin position="20"/>
        <end position="196"/>
    </location>
</feature>
<keyword evidence="1" id="KW-0732">Signal</keyword>
<evidence type="ECO:0000256" key="1">
    <source>
        <dbReference type="SAM" id="SignalP"/>
    </source>
</evidence>
<sequence length="196" mass="22179">MATLQVLATLMVLVAICSAAPKKPTLKIPDECKGGGFCPIKPEGYDEMQDTINKLLNSKFFAQNMGDRIGANGTEMTEEFSSKDDWHNCPYVKKTEKMYMYIHSNDSTSGDYLIQNDMLNQPVDSVTCLYNVIEKERSENEQCFHHFGLNSFNLKSKCELSETYKNFFVYDTNTNQIVIKTLPVPCCCTCKITSTL</sequence>
<dbReference type="RefSeq" id="XP_035438287.1">
    <property type="nucleotide sequence ID" value="XM_035582394.2"/>
</dbReference>